<keyword evidence="11" id="KW-1185">Reference proteome</keyword>
<feature type="transmembrane region" description="Helical" evidence="8">
    <location>
        <begin position="56"/>
        <end position="75"/>
    </location>
</feature>
<feature type="region of interest" description="Disordered" evidence="7">
    <location>
        <begin position="198"/>
        <end position="249"/>
    </location>
</feature>
<evidence type="ECO:0000256" key="7">
    <source>
        <dbReference type="SAM" id="MobiDB-lite"/>
    </source>
</evidence>
<proteinExistence type="inferred from homology"/>
<reference evidence="11" key="1">
    <citation type="journal article" date="2019" name="Int. J. Syst. Evol. Microbiol.">
        <title>The Global Catalogue of Microorganisms (GCM) 10K type strain sequencing project: providing services to taxonomists for standard genome sequencing and annotation.</title>
        <authorList>
            <consortium name="The Broad Institute Genomics Platform"/>
            <consortium name="The Broad Institute Genome Sequencing Center for Infectious Disease"/>
            <person name="Wu L."/>
            <person name="Ma J."/>
        </authorList>
    </citation>
    <scope>NUCLEOTIDE SEQUENCE [LARGE SCALE GENOMIC DNA]</scope>
    <source>
        <strain evidence="11">JCM 6242</strain>
    </source>
</reference>
<feature type="compositionally biased region" description="Low complexity" evidence="7">
    <location>
        <begin position="198"/>
        <end position="214"/>
    </location>
</feature>
<accession>A0ABP6ID48</accession>
<evidence type="ECO:0000256" key="4">
    <source>
        <dbReference type="ARBA" id="ARBA00022692"/>
    </source>
</evidence>
<evidence type="ECO:0000256" key="8">
    <source>
        <dbReference type="SAM" id="Phobius"/>
    </source>
</evidence>
<feature type="domain" description="VTT" evidence="9">
    <location>
        <begin position="35"/>
        <end position="159"/>
    </location>
</feature>
<dbReference type="EMBL" id="BAAAVI010000020">
    <property type="protein sequence ID" value="GAA2871725.1"/>
    <property type="molecule type" value="Genomic_DNA"/>
</dbReference>
<dbReference type="Proteomes" id="UP001500831">
    <property type="component" value="Unassembled WGS sequence"/>
</dbReference>
<evidence type="ECO:0000256" key="5">
    <source>
        <dbReference type="ARBA" id="ARBA00022989"/>
    </source>
</evidence>
<dbReference type="PANTHER" id="PTHR42709">
    <property type="entry name" value="ALKALINE PHOSPHATASE LIKE PROTEIN"/>
    <property type="match status" value="1"/>
</dbReference>
<feature type="transmembrane region" description="Helical" evidence="8">
    <location>
        <begin position="171"/>
        <end position="191"/>
    </location>
</feature>
<dbReference type="Pfam" id="PF09335">
    <property type="entry name" value="VTT_dom"/>
    <property type="match status" value="1"/>
</dbReference>
<keyword evidence="3" id="KW-1003">Cell membrane</keyword>
<gene>
    <name evidence="10" type="ORF">GCM10010517_32030</name>
</gene>
<name>A0ABP6ID48_9ACTN</name>
<evidence type="ECO:0000313" key="10">
    <source>
        <dbReference type="EMBL" id="GAA2871725.1"/>
    </source>
</evidence>
<keyword evidence="4 8" id="KW-0812">Transmembrane</keyword>
<evidence type="ECO:0000256" key="2">
    <source>
        <dbReference type="ARBA" id="ARBA00010792"/>
    </source>
</evidence>
<evidence type="ECO:0000313" key="11">
    <source>
        <dbReference type="Proteomes" id="UP001500831"/>
    </source>
</evidence>
<feature type="compositionally biased region" description="Low complexity" evidence="7">
    <location>
        <begin position="240"/>
        <end position="249"/>
    </location>
</feature>
<protein>
    <recommendedName>
        <fullName evidence="9">VTT domain-containing protein</fullName>
    </recommendedName>
</protein>
<dbReference type="InterPro" id="IPR051311">
    <property type="entry name" value="DedA_domain"/>
</dbReference>
<evidence type="ECO:0000259" key="9">
    <source>
        <dbReference type="Pfam" id="PF09335"/>
    </source>
</evidence>
<organism evidence="10 11">
    <name type="scientific">Streptosporangium fragile</name>
    <dbReference type="NCBI Taxonomy" id="46186"/>
    <lineage>
        <taxon>Bacteria</taxon>
        <taxon>Bacillati</taxon>
        <taxon>Actinomycetota</taxon>
        <taxon>Actinomycetes</taxon>
        <taxon>Streptosporangiales</taxon>
        <taxon>Streptosporangiaceae</taxon>
        <taxon>Streptosporangium</taxon>
    </lineage>
</organism>
<keyword evidence="6 8" id="KW-0472">Membrane</keyword>
<feature type="transmembrane region" description="Helical" evidence="8">
    <location>
        <begin position="142"/>
        <end position="165"/>
    </location>
</feature>
<keyword evidence="5 8" id="KW-1133">Transmembrane helix</keyword>
<evidence type="ECO:0000256" key="3">
    <source>
        <dbReference type="ARBA" id="ARBA00022475"/>
    </source>
</evidence>
<comment type="caution">
    <text evidence="10">The sequence shown here is derived from an EMBL/GenBank/DDBJ whole genome shotgun (WGS) entry which is preliminary data.</text>
</comment>
<sequence length="249" mass="24892">MLLDMLGQLSPHLVSALLLAVLALDGSPLIGAVLPGDAAILVAGAALTGRGEIAQAVLAGVAGCALGATGGWLIGHRYGSRARHSRAGRWIGEHRWSRAEQLTTGAGSGLALAAASFLPVVNALTPVLAGTLGMPYTRFMRWALAGSAVWVSTYLTLGSLVGEALRQSRHLLVPVAACAVIVAEGLAVIAHRTRAAGRAARPAGPAAGTSAAGHPDGEPGRDGTAARPEPELSGSGGSPAPGSASRPPR</sequence>
<dbReference type="PANTHER" id="PTHR42709:SF6">
    <property type="entry name" value="UNDECAPRENYL PHOSPHATE TRANSPORTER A"/>
    <property type="match status" value="1"/>
</dbReference>
<evidence type="ECO:0000256" key="6">
    <source>
        <dbReference type="ARBA" id="ARBA00023136"/>
    </source>
</evidence>
<dbReference type="InterPro" id="IPR032816">
    <property type="entry name" value="VTT_dom"/>
</dbReference>
<comment type="similarity">
    <text evidence="2">Belongs to the DedA family.</text>
</comment>
<comment type="subcellular location">
    <subcellularLocation>
        <location evidence="1">Cell membrane</location>
        <topology evidence="1">Multi-pass membrane protein</topology>
    </subcellularLocation>
</comment>
<evidence type="ECO:0000256" key="1">
    <source>
        <dbReference type="ARBA" id="ARBA00004651"/>
    </source>
</evidence>